<sequence>MHDAGKVIAGLVVFLALVTSPMWYQVARGAETKPPELALVADAKDCVAPAEYMRALHMDLLDVWRDEAVRDGDRIYVGFDGREHEKSLTGTCLSCHSSKEAFCNRCHEYVGADPYCWDCHIDPGEGH</sequence>
<dbReference type="InterPro" id="IPR036280">
    <property type="entry name" value="Multihaem_cyt_sf"/>
</dbReference>
<dbReference type="AlphaFoldDB" id="Q3IBJ8"/>
<reference evidence="1" key="1">
    <citation type="journal article" date="2005" name="J. Bacteriol.">
        <title>Clustered genes related to sulfate respiration in uncultured prokaryotes support the theory of their concomitant horizontal transfer.</title>
        <authorList>
            <person name="Mussmann M."/>
            <person name="Richter M."/>
            <person name="Lombardot T."/>
            <person name="Meyerdierks A."/>
            <person name="Kuever J."/>
            <person name="Kube M."/>
            <person name="Glockner F.O."/>
            <person name="Amann R."/>
        </authorList>
    </citation>
    <scope>NUCLEOTIDE SEQUENCE</scope>
</reference>
<evidence type="ECO:0000313" key="1">
    <source>
        <dbReference type="EMBL" id="CAJ31205.1"/>
    </source>
</evidence>
<dbReference type="NCBIfam" id="NF038038">
    <property type="entry name" value="cytoc_DsrJ"/>
    <property type="match status" value="1"/>
</dbReference>
<dbReference type="SUPFAM" id="SSF48695">
    <property type="entry name" value="Multiheme cytochromes"/>
    <property type="match status" value="1"/>
</dbReference>
<name>Q3IBJ8_9BACT</name>
<organism evidence="1">
    <name type="scientific">uncultured sulfate-reducing bacterium</name>
    <dbReference type="NCBI Taxonomy" id="153939"/>
    <lineage>
        <taxon>Bacteria</taxon>
        <taxon>environmental samples</taxon>
    </lineage>
</organism>
<dbReference type="InterPro" id="IPR047668">
    <property type="entry name" value="DsrJ"/>
</dbReference>
<gene>
    <name evidence="1" type="primary">hmeE</name>
    <name evidence="1" type="ORF">ws7f8_14</name>
</gene>
<dbReference type="EMBL" id="CT025836">
    <property type="protein sequence ID" value="CAJ31205.1"/>
    <property type="molecule type" value="Genomic_DNA"/>
</dbReference>
<protein>
    <submittedName>
        <fullName evidence="1">Hdr-like menaquinol-oxidizing enzyme, subunit E</fullName>
    </submittedName>
</protein>
<proteinExistence type="predicted"/>
<accession>Q3IBJ8</accession>